<comment type="caution">
    <text evidence="2">The sequence shown here is derived from an EMBL/GenBank/DDBJ whole genome shotgun (WGS) entry which is preliminary data.</text>
</comment>
<gene>
    <name evidence="2" type="ORF">AB1Y20_018375</name>
</gene>
<proteinExistence type="predicted"/>
<reference evidence="2 3" key="1">
    <citation type="journal article" date="2024" name="Science">
        <title>Giant polyketide synthase enzymes in the biosynthesis of giant marine polyether toxins.</title>
        <authorList>
            <person name="Fallon T.R."/>
            <person name="Shende V.V."/>
            <person name="Wierzbicki I.H."/>
            <person name="Pendleton A.L."/>
            <person name="Watervoot N.F."/>
            <person name="Auber R.P."/>
            <person name="Gonzalez D.J."/>
            <person name="Wisecaver J.H."/>
            <person name="Moore B.S."/>
        </authorList>
    </citation>
    <scope>NUCLEOTIDE SEQUENCE [LARGE SCALE GENOMIC DNA]</scope>
    <source>
        <strain evidence="2 3">12B1</strain>
    </source>
</reference>
<sequence length="66" mass="6472">MVLEGVGSLAAAETVGLLAEAEAEPPEGLTEGHAAGQAAGQAAEQMVALKVAEGAGKTEAVVKEEQ</sequence>
<organism evidence="2 3">
    <name type="scientific">Prymnesium parvum</name>
    <name type="common">Toxic golden alga</name>
    <dbReference type="NCBI Taxonomy" id="97485"/>
    <lineage>
        <taxon>Eukaryota</taxon>
        <taxon>Haptista</taxon>
        <taxon>Haptophyta</taxon>
        <taxon>Prymnesiophyceae</taxon>
        <taxon>Prymnesiales</taxon>
        <taxon>Prymnesiaceae</taxon>
        <taxon>Prymnesium</taxon>
    </lineage>
</organism>
<accession>A0AB34JRR1</accession>
<evidence type="ECO:0000313" key="2">
    <source>
        <dbReference type="EMBL" id="KAL1523435.1"/>
    </source>
</evidence>
<dbReference type="AlphaFoldDB" id="A0AB34JRR1"/>
<evidence type="ECO:0000313" key="3">
    <source>
        <dbReference type="Proteomes" id="UP001515480"/>
    </source>
</evidence>
<feature type="region of interest" description="Disordered" evidence="1">
    <location>
        <begin position="18"/>
        <end position="40"/>
    </location>
</feature>
<keyword evidence="3" id="KW-1185">Reference proteome</keyword>
<protein>
    <submittedName>
        <fullName evidence="2">Uncharacterized protein</fullName>
    </submittedName>
</protein>
<name>A0AB34JRR1_PRYPA</name>
<dbReference type="Proteomes" id="UP001515480">
    <property type="component" value="Unassembled WGS sequence"/>
</dbReference>
<dbReference type="EMBL" id="JBGBPQ010000006">
    <property type="protein sequence ID" value="KAL1523435.1"/>
    <property type="molecule type" value="Genomic_DNA"/>
</dbReference>
<evidence type="ECO:0000256" key="1">
    <source>
        <dbReference type="SAM" id="MobiDB-lite"/>
    </source>
</evidence>